<gene>
    <name evidence="2" type="ORF">E8E12_006883</name>
</gene>
<comment type="caution">
    <text evidence="2">The sequence shown here is derived from an EMBL/GenBank/DDBJ whole genome shotgun (WGS) entry which is preliminary data.</text>
</comment>
<evidence type="ECO:0000256" key="1">
    <source>
        <dbReference type="SAM" id="MobiDB-lite"/>
    </source>
</evidence>
<dbReference type="OrthoDB" id="3794541at2759"/>
<sequence length="168" mass="18899">MSWDQPSLTNSFHGVNLNPPDKGRQTKNSNINLDNIPTFALVNAYKEYVHGNPYKERKVVLDQALLDDGLGADVVVVPRDQLKQQFCQLLRRETDMVRKNGQKLLVMTMGHGKEETYAVNLGEFHNQTDWFTVQDFKDAVIPQPDLQAGATKTDLKITYLTTACFSGG</sequence>
<name>A0A9P5C190_9PLEO</name>
<dbReference type="AlphaFoldDB" id="A0A9P5C190"/>
<feature type="compositionally biased region" description="Polar residues" evidence="1">
    <location>
        <begin position="1"/>
        <end position="13"/>
    </location>
</feature>
<organism evidence="2 3">
    <name type="scientific">Didymella heteroderae</name>
    <dbReference type="NCBI Taxonomy" id="1769908"/>
    <lineage>
        <taxon>Eukaryota</taxon>
        <taxon>Fungi</taxon>
        <taxon>Dikarya</taxon>
        <taxon>Ascomycota</taxon>
        <taxon>Pezizomycotina</taxon>
        <taxon>Dothideomycetes</taxon>
        <taxon>Pleosporomycetidae</taxon>
        <taxon>Pleosporales</taxon>
        <taxon>Pleosporineae</taxon>
        <taxon>Didymellaceae</taxon>
        <taxon>Didymella</taxon>
    </lineage>
</organism>
<keyword evidence="3" id="KW-1185">Reference proteome</keyword>
<feature type="region of interest" description="Disordered" evidence="1">
    <location>
        <begin position="1"/>
        <end position="30"/>
    </location>
</feature>
<dbReference type="EMBL" id="SWKV01000024">
    <property type="protein sequence ID" value="KAF3040715.1"/>
    <property type="molecule type" value="Genomic_DNA"/>
</dbReference>
<dbReference type="Proteomes" id="UP000758155">
    <property type="component" value="Unassembled WGS sequence"/>
</dbReference>
<evidence type="ECO:0000313" key="2">
    <source>
        <dbReference type="EMBL" id="KAF3040715.1"/>
    </source>
</evidence>
<reference evidence="2" key="1">
    <citation type="submission" date="2019-04" db="EMBL/GenBank/DDBJ databases">
        <title>Sequencing of skin fungus with MAO and IRED activity.</title>
        <authorList>
            <person name="Marsaioli A.J."/>
            <person name="Bonatto J.M.C."/>
            <person name="Reis Junior O."/>
        </authorList>
    </citation>
    <scope>NUCLEOTIDE SEQUENCE</scope>
    <source>
        <strain evidence="2">28M1</strain>
    </source>
</reference>
<proteinExistence type="predicted"/>
<accession>A0A9P5C190</accession>
<evidence type="ECO:0000313" key="3">
    <source>
        <dbReference type="Proteomes" id="UP000758155"/>
    </source>
</evidence>
<protein>
    <submittedName>
        <fullName evidence="2">Uncharacterized protein</fullName>
    </submittedName>
</protein>